<dbReference type="PANTHER" id="PTHR38460">
    <property type="entry name" value="TAUTOMERASE YOLI-RELATED"/>
    <property type="match status" value="1"/>
</dbReference>
<dbReference type="RefSeq" id="WP_161007056.1">
    <property type="nucleotide sequence ID" value="NZ_WWCN01000007.1"/>
</dbReference>
<dbReference type="Gene3D" id="3.30.429.10">
    <property type="entry name" value="Macrophage Migration Inhibitory Factor"/>
    <property type="match status" value="1"/>
</dbReference>
<evidence type="ECO:0000313" key="1">
    <source>
        <dbReference type="EMBL" id="MYM23567.1"/>
    </source>
</evidence>
<dbReference type="InterPro" id="IPR037479">
    <property type="entry name" value="Tauto_MSAD"/>
</dbReference>
<dbReference type="Pfam" id="PF14552">
    <property type="entry name" value="Tautomerase_2"/>
    <property type="match status" value="1"/>
</dbReference>
<comment type="caution">
    <text evidence="1">The sequence shown here is derived from an EMBL/GenBank/DDBJ whole genome shotgun (WGS) entry which is preliminary data.</text>
</comment>
<proteinExistence type="predicted"/>
<dbReference type="InterPro" id="IPR014347">
    <property type="entry name" value="Tautomerase/MIF_sf"/>
</dbReference>
<dbReference type="PANTHER" id="PTHR38460:SF1">
    <property type="entry name" value="TAUTOMERASE YOLI-RELATED"/>
    <property type="match status" value="1"/>
</dbReference>
<organism evidence="1 2">
    <name type="scientific">Duganella flavida</name>
    <dbReference type="NCBI Taxonomy" id="2692175"/>
    <lineage>
        <taxon>Bacteria</taxon>
        <taxon>Pseudomonadati</taxon>
        <taxon>Pseudomonadota</taxon>
        <taxon>Betaproteobacteria</taxon>
        <taxon>Burkholderiales</taxon>
        <taxon>Oxalobacteraceae</taxon>
        <taxon>Telluria group</taxon>
        <taxon>Duganella</taxon>
    </lineage>
</organism>
<dbReference type="AlphaFoldDB" id="A0A6L8KAC8"/>
<sequence>MPMSRISLLKGKSPEYIRALGDSLQRAMEESFNVPKNDRFQLVHQHEPYEMMFDRSYEGGPRSDDFVLIAITIGKPRSTEMKLAFYERLVGLLADSPGLQPENVMIVVSSSQGDDWSFGGGRPAASLLGVRS</sequence>
<dbReference type="Proteomes" id="UP000479335">
    <property type="component" value="Unassembled WGS sequence"/>
</dbReference>
<evidence type="ECO:0000313" key="2">
    <source>
        <dbReference type="Proteomes" id="UP000479335"/>
    </source>
</evidence>
<dbReference type="EMBL" id="WWCN01000007">
    <property type="protein sequence ID" value="MYM23567.1"/>
    <property type="molecule type" value="Genomic_DNA"/>
</dbReference>
<accession>A0A6L8KAC8</accession>
<gene>
    <name evidence="1" type="ORF">GTP46_13010</name>
</gene>
<dbReference type="SUPFAM" id="SSF55331">
    <property type="entry name" value="Tautomerase/MIF"/>
    <property type="match status" value="1"/>
</dbReference>
<reference evidence="1 2" key="1">
    <citation type="submission" date="2019-12" db="EMBL/GenBank/DDBJ databases">
        <title>Novel species isolated from a subtropical stream in China.</title>
        <authorList>
            <person name="Lu H."/>
        </authorList>
    </citation>
    <scope>NUCLEOTIDE SEQUENCE [LARGE SCALE GENOMIC DNA]</scope>
    <source>
        <strain evidence="1 2">FT135W</strain>
    </source>
</reference>
<name>A0A6L8KAC8_9BURK</name>
<keyword evidence="2" id="KW-1185">Reference proteome</keyword>
<protein>
    <submittedName>
        <fullName evidence="1">Tautomerase family protein</fullName>
    </submittedName>
</protein>